<protein>
    <submittedName>
        <fullName evidence="1">Uncharacterized protein</fullName>
    </submittedName>
</protein>
<reference evidence="1 2" key="1">
    <citation type="journal article" date="2022" name="Genome Biol. Evol.">
        <title>The Spruce Budworm Genome: Reconstructing the Evolutionary History of Antifreeze Proteins.</title>
        <authorList>
            <person name="Beliveau C."/>
            <person name="Gagne P."/>
            <person name="Picq S."/>
            <person name="Vernygora O."/>
            <person name="Keeling C.I."/>
            <person name="Pinkney K."/>
            <person name="Doucet D."/>
            <person name="Wen F."/>
            <person name="Johnston J.S."/>
            <person name="Maaroufi H."/>
            <person name="Boyle B."/>
            <person name="Laroche J."/>
            <person name="Dewar K."/>
            <person name="Juretic N."/>
            <person name="Blackburn G."/>
            <person name="Nisole A."/>
            <person name="Brunet B."/>
            <person name="Brandao M."/>
            <person name="Lumley L."/>
            <person name="Duan J."/>
            <person name="Quan G."/>
            <person name="Lucarotti C.J."/>
            <person name="Roe A.D."/>
            <person name="Sperling F.A.H."/>
            <person name="Levesque R.C."/>
            <person name="Cusson M."/>
        </authorList>
    </citation>
    <scope>NUCLEOTIDE SEQUENCE [LARGE SCALE GENOMIC DNA]</scope>
    <source>
        <strain evidence="1">Glfc:IPQL:Cfum</strain>
    </source>
</reference>
<organism evidence="1 2">
    <name type="scientific">Choristoneura fumiferana</name>
    <name type="common">Spruce budworm moth</name>
    <name type="synonym">Archips fumiferana</name>
    <dbReference type="NCBI Taxonomy" id="7141"/>
    <lineage>
        <taxon>Eukaryota</taxon>
        <taxon>Metazoa</taxon>
        <taxon>Ecdysozoa</taxon>
        <taxon>Arthropoda</taxon>
        <taxon>Hexapoda</taxon>
        <taxon>Insecta</taxon>
        <taxon>Pterygota</taxon>
        <taxon>Neoptera</taxon>
        <taxon>Endopterygota</taxon>
        <taxon>Lepidoptera</taxon>
        <taxon>Glossata</taxon>
        <taxon>Ditrysia</taxon>
        <taxon>Tortricoidea</taxon>
        <taxon>Tortricidae</taxon>
        <taxon>Tortricinae</taxon>
        <taxon>Choristoneura</taxon>
    </lineage>
</organism>
<evidence type="ECO:0000313" key="1">
    <source>
        <dbReference type="EMBL" id="KAI8441064.1"/>
    </source>
</evidence>
<sequence>MQNSRGIEISEFNFGSDFKSSFNKRDLPTCQKHFTQRLEPKFQALNMLVTEYLLCMEFSYSLSVFISEIPLANMVFGFAKSLMELGADDKVLRLRFKEHDAALLAVPPSASSMWSCSSARSFSTGTDSFTDLGLHDEKISMGNDTFTDHGLHDKHIKVEGIKCDSDNASNIVEMYKTQKDSPLLLCILKCIQLHNADAALLAVPPSASLSMCLSRVCMWSCCYTMRSTISTGTDSLTVLGLHDKKMCTRNDSFTDHGFHDKHIKVEGGDSQDGSVSSISKSSDSELYHRPRHEKCKHFAFCRICHARFIRLREKYRKKKSHFRKNVKRASVNPQNVQNTLKKIELMERNLIDEIFEQQKTVYETEADMLKNETEEQIKRSLASHAIHFQQRQNELEETFKAREAALEGNIEHKKRFLWGLAKALRTQHAQMTSAMQAVRAETKRLAEREQSLKAQLTEAEEMLKQRGEDMRKQIADELAMLEEHLESMKSERDSLNRERIELDTRKSQSDNKIVNVKVDNNMKTHYELLKEELILIKNYLEGNREPKCIERSTITDISNVNSRINLVMNNEMGMGVREEVRPAQVVNDLKKQKNVNFSQTNIVESPGPLSRSRSRSPSPNTSAALRASSLTTSASDAPPHRYHNTVCADRGAGVARRAHARGSAPAHRAPALPHGLNRPNATAFGWCKGAGEELSLLGQQPAVLTPGSPQPFLGLCGERRSDSRRHLINQWRAMRRRMAPLASSSRPRTERIRSDSKEQEDDGSVSINSPPSTHRDMENRPREEIVVFQAMRETLRSKESTERNKTREKSPKSVLREAKEKLRTVTRPSTTREKSPCATLREAKLRLRKLEIEAAAVERSYMDFRRRRERRKSDITSDG</sequence>
<keyword evidence="2" id="KW-1185">Reference proteome</keyword>
<dbReference type="Proteomes" id="UP001064048">
    <property type="component" value="Chromosome 15"/>
</dbReference>
<gene>
    <name evidence="1" type="ORF">MSG28_009329</name>
</gene>
<accession>A0ACC0KWZ3</accession>
<name>A0ACC0KWZ3_CHOFU</name>
<evidence type="ECO:0000313" key="2">
    <source>
        <dbReference type="Proteomes" id="UP001064048"/>
    </source>
</evidence>
<proteinExistence type="predicted"/>
<dbReference type="EMBL" id="CM046115">
    <property type="protein sequence ID" value="KAI8441064.1"/>
    <property type="molecule type" value="Genomic_DNA"/>
</dbReference>
<comment type="caution">
    <text evidence="1">The sequence shown here is derived from an EMBL/GenBank/DDBJ whole genome shotgun (WGS) entry which is preliminary data.</text>
</comment>